<proteinExistence type="predicted"/>
<dbReference type="EMBL" id="JALIRP010000001">
    <property type="protein sequence ID" value="MCJ8010490.1"/>
    <property type="molecule type" value="Genomic_DNA"/>
</dbReference>
<keyword evidence="1" id="KW-1133">Transmembrane helix</keyword>
<feature type="transmembrane region" description="Helical" evidence="1">
    <location>
        <begin position="114"/>
        <end position="133"/>
    </location>
</feature>
<evidence type="ECO:0000313" key="2">
    <source>
        <dbReference type="EMBL" id="MCJ8010490.1"/>
    </source>
</evidence>
<gene>
    <name evidence="2" type="ORF">MUG84_01885</name>
</gene>
<dbReference type="PANTHER" id="PTHR36832:SF2">
    <property type="entry name" value="INTEGRAL MEMBRANE PROTEIN"/>
    <property type="match status" value="1"/>
</dbReference>
<keyword evidence="1" id="KW-0812">Transmembrane</keyword>
<protein>
    <submittedName>
        <fullName evidence="2">ABC-2 family transporter protein</fullName>
    </submittedName>
</protein>
<feature type="transmembrane region" description="Helical" evidence="1">
    <location>
        <begin position="21"/>
        <end position="42"/>
    </location>
</feature>
<feature type="transmembrane region" description="Helical" evidence="1">
    <location>
        <begin position="228"/>
        <end position="249"/>
    </location>
</feature>
<dbReference type="Proteomes" id="UP001139347">
    <property type="component" value="Unassembled WGS sequence"/>
</dbReference>
<dbReference type="PANTHER" id="PTHR36832">
    <property type="entry name" value="SLR1174 PROTEIN-RELATED"/>
    <property type="match status" value="1"/>
</dbReference>
<comment type="caution">
    <text evidence="2">The sequence shown here is derived from an EMBL/GenBank/DDBJ whole genome shotgun (WGS) entry which is preliminary data.</text>
</comment>
<name>A0A9X1WNV3_9BACL</name>
<feature type="transmembrane region" description="Helical" evidence="1">
    <location>
        <begin position="173"/>
        <end position="192"/>
    </location>
</feature>
<keyword evidence="1" id="KW-0472">Membrane</keyword>
<dbReference type="Pfam" id="PF06182">
    <property type="entry name" value="ABC2_membrane_6"/>
    <property type="match status" value="1"/>
</dbReference>
<feature type="transmembrane region" description="Helical" evidence="1">
    <location>
        <begin position="54"/>
        <end position="74"/>
    </location>
</feature>
<sequence length="258" mass="29463">MLYFSLASKAYARNLHYRGAHMLHNVASALFGYLYACIWIGIGHDRPLGEYGVHGMIGYIAFTQASLWVTGFITNGLGIPEAVRTGQISLDLMRPVHLFVLCMCREWGQIAYQFIYKSLPIYLLYMVLFRLSLPTHWTTLLYTFVALAASAYMSICMNYIIGATSLWTTESNWLFWVNHALMNLLAGFFIPVEWLPSWLQTVSWMSPYPYLLYVPTRIYLGYEQAGSLLGSLAWCIFFTLLCLLVTIVVRRKVEVQGG</sequence>
<reference evidence="2" key="1">
    <citation type="submission" date="2022-04" db="EMBL/GenBank/DDBJ databases">
        <title>Paenibacillus mangrovi sp. nov., a novel endophytic bacterium isolated from bark of Kandelia candel.</title>
        <authorList>
            <person name="Tuo L."/>
        </authorList>
    </citation>
    <scope>NUCLEOTIDE SEQUENCE</scope>
    <source>
        <strain evidence="2">KQZ6P-2</strain>
    </source>
</reference>
<feature type="transmembrane region" description="Helical" evidence="1">
    <location>
        <begin position="139"/>
        <end position="161"/>
    </location>
</feature>
<keyword evidence="3" id="KW-1185">Reference proteome</keyword>
<dbReference type="RefSeq" id="WP_244718709.1">
    <property type="nucleotide sequence ID" value="NZ_JALIRP010000001.1"/>
</dbReference>
<organism evidence="2 3">
    <name type="scientific">Paenibacillus mangrovi</name>
    <dbReference type="NCBI Taxonomy" id="2931978"/>
    <lineage>
        <taxon>Bacteria</taxon>
        <taxon>Bacillati</taxon>
        <taxon>Bacillota</taxon>
        <taxon>Bacilli</taxon>
        <taxon>Bacillales</taxon>
        <taxon>Paenibacillaceae</taxon>
        <taxon>Paenibacillus</taxon>
    </lineage>
</organism>
<evidence type="ECO:0000256" key="1">
    <source>
        <dbReference type="SAM" id="Phobius"/>
    </source>
</evidence>
<evidence type="ECO:0000313" key="3">
    <source>
        <dbReference type="Proteomes" id="UP001139347"/>
    </source>
</evidence>
<accession>A0A9X1WNV3</accession>
<dbReference type="AlphaFoldDB" id="A0A9X1WNV3"/>
<dbReference type="InterPro" id="IPR010390">
    <property type="entry name" value="ABC-2_transporter-like"/>
</dbReference>